<dbReference type="AlphaFoldDB" id="A0A9X5KV39"/>
<dbReference type="Gene3D" id="3.40.30.10">
    <property type="entry name" value="Glutaredoxin"/>
    <property type="match status" value="1"/>
</dbReference>
<name>A0A9X5KV39_PSEMA</name>
<evidence type="ECO:0000259" key="1">
    <source>
        <dbReference type="Pfam" id="PF00085"/>
    </source>
</evidence>
<proteinExistence type="predicted"/>
<dbReference type="SUPFAM" id="SSF52833">
    <property type="entry name" value="Thioredoxin-like"/>
    <property type="match status" value="1"/>
</dbReference>
<gene>
    <name evidence="2" type="ORF">AO064_13565</name>
</gene>
<comment type="caution">
    <text evidence="2">The sequence shown here is derived from an EMBL/GenBank/DDBJ whole genome shotgun (WGS) entry which is preliminary data.</text>
</comment>
<organism evidence="2 3">
    <name type="scientific">Pseudomonas marginalis</name>
    <name type="common">Pseudomonas panacis</name>
    <dbReference type="NCBI Taxonomy" id="298"/>
    <lineage>
        <taxon>Bacteria</taxon>
        <taxon>Pseudomonadati</taxon>
        <taxon>Pseudomonadota</taxon>
        <taxon>Gammaproteobacteria</taxon>
        <taxon>Pseudomonadales</taxon>
        <taxon>Pseudomonadaceae</taxon>
        <taxon>Pseudomonas</taxon>
    </lineage>
</organism>
<dbReference type="EMBL" id="LKEG01000041">
    <property type="protein sequence ID" value="OAJ48439.1"/>
    <property type="molecule type" value="Genomic_DNA"/>
</dbReference>
<sequence>MGIAKDIIACNEDYQPMLAAHSTVFMLFVSQTCPACASAVELFEPIAENYEPTVKSVVLDTAKTPRLEQVTGTPTLVVHANGKIKEILKGFGPWETQEQTLKEVFSRYARQQAPDEPA</sequence>
<dbReference type="InterPro" id="IPR013766">
    <property type="entry name" value="Thioredoxin_domain"/>
</dbReference>
<accession>A0A9X5KV39</accession>
<dbReference type="Proteomes" id="UP000077563">
    <property type="component" value="Unassembled WGS sequence"/>
</dbReference>
<evidence type="ECO:0000313" key="2">
    <source>
        <dbReference type="EMBL" id="OAJ48439.1"/>
    </source>
</evidence>
<reference evidence="2 3" key="1">
    <citation type="submission" date="2015-09" db="EMBL/GenBank/DDBJ databases">
        <title>Genome sequence of Pseudomonas marginalis ICMP 3553.</title>
        <authorList>
            <person name="Visnovsky S."/>
            <person name="Lu A."/>
            <person name="Panda P."/>
            <person name="Pitman A."/>
        </authorList>
    </citation>
    <scope>NUCLEOTIDE SEQUENCE [LARGE SCALE GENOMIC DNA]</scope>
    <source>
        <strain evidence="2 3">ICMP 3553</strain>
    </source>
</reference>
<dbReference type="CDD" id="cd02947">
    <property type="entry name" value="TRX_family"/>
    <property type="match status" value="1"/>
</dbReference>
<dbReference type="Pfam" id="PF00085">
    <property type="entry name" value="Thioredoxin"/>
    <property type="match status" value="1"/>
</dbReference>
<feature type="domain" description="Thioredoxin" evidence="1">
    <location>
        <begin position="11"/>
        <end position="95"/>
    </location>
</feature>
<protein>
    <recommendedName>
        <fullName evidence="1">Thioredoxin domain-containing protein</fullName>
    </recommendedName>
</protein>
<dbReference type="RefSeq" id="WP_064053936.1">
    <property type="nucleotide sequence ID" value="NZ_LKEG01000041.1"/>
</dbReference>
<dbReference type="InterPro" id="IPR036249">
    <property type="entry name" value="Thioredoxin-like_sf"/>
</dbReference>
<evidence type="ECO:0000313" key="3">
    <source>
        <dbReference type="Proteomes" id="UP000077563"/>
    </source>
</evidence>